<feature type="signal peptide" evidence="1">
    <location>
        <begin position="1"/>
        <end position="19"/>
    </location>
</feature>
<sequence>MHWLKIAVTMLFLRPFSLATASRPERAVIYRCESLRCILLFPLALLLPTARPSFRFDGGRLVLDECRPRVELLQKIESLDVDLPRTRLQDKRMKENKRK</sequence>
<evidence type="ECO:0000313" key="2">
    <source>
        <dbReference type="EMBL" id="GBP59152.1"/>
    </source>
</evidence>
<keyword evidence="1" id="KW-0732">Signal</keyword>
<evidence type="ECO:0000256" key="1">
    <source>
        <dbReference type="SAM" id="SignalP"/>
    </source>
</evidence>
<organism evidence="2 3">
    <name type="scientific">Eumeta variegata</name>
    <name type="common">Bagworm moth</name>
    <name type="synonym">Eumeta japonica</name>
    <dbReference type="NCBI Taxonomy" id="151549"/>
    <lineage>
        <taxon>Eukaryota</taxon>
        <taxon>Metazoa</taxon>
        <taxon>Ecdysozoa</taxon>
        <taxon>Arthropoda</taxon>
        <taxon>Hexapoda</taxon>
        <taxon>Insecta</taxon>
        <taxon>Pterygota</taxon>
        <taxon>Neoptera</taxon>
        <taxon>Endopterygota</taxon>
        <taxon>Lepidoptera</taxon>
        <taxon>Glossata</taxon>
        <taxon>Ditrysia</taxon>
        <taxon>Tineoidea</taxon>
        <taxon>Psychidae</taxon>
        <taxon>Oiketicinae</taxon>
        <taxon>Eumeta</taxon>
    </lineage>
</organism>
<keyword evidence="3" id="KW-1185">Reference proteome</keyword>
<proteinExistence type="predicted"/>
<dbReference type="EMBL" id="BGZK01000754">
    <property type="protein sequence ID" value="GBP59152.1"/>
    <property type="molecule type" value="Genomic_DNA"/>
</dbReference>
<protein>
    <submittedName>
        <fullName evidence="2">Uncharacterized protein</fullName>
    </submittedName>
</protein>
<accession>A0A4C1X8D7</accession>
<name>A0A4C1X8D7_EUMVA</name>
<evidence type="ECO:0000313" key="3">
    <source>
        <dbReference type="Proteomes" id="UP000299102"/>
    </source>
</evidence>
<feature type="chain" id="PRO_5020024556" evidence="1">
    <location>
        <begin position="20"/>
        <end position="99"/>
    </location>
</feature>
<comment type="caution">
    <text evidence="2">The sequence shown here is derived from an EMBL/GenBank/DDBJ whole genome shotgun (WGS) entry which is preliminary data.</text>
</comment>
<dbReference type="AlphaFoldDB" id="A0A4C1X8D7"/>
<reference evidence="2 3" key="1">
    <citation type="journal article" date="2019" name="Commun. Biol.">
        <title>The bagworm genome reveals a unique fibroin gene that provides high tensile strength.</title>
        <authorList>
            <person name="Kono N."/>
            <person name="Nakamura H."/>
            <person name="Ohtoshi R."/>
            <person name="Tomita M."/>
            <person name="Numata K."/>
            <person name="Arakawa K."/>
        </authorList>
    </citation>
    <scope>NUCLEOTIDE SEQUENCE [LARGE SCALE GENOMIC DNA]</scope>
</reference>
<dbReference type="Proteomes" id="UP000299102">
    <property type="component" value="Unassembled WGS sequence"/>
</dbReference>
<gene>
    <name evidence="2" type="ORF">EVAR_53305_1</name>
</gene>